<protein>
    <recommendedName>
        <fullName evidence="3">Reverse transcriptase domain-containing protein</fullName>
    </recommendedName>
</protein>
<dbReference type="EMBL" id="PEDP01000182">
    <property type="protein sequence ID" value="POS87160.1"/>
    <property type="molecule type" value="Genomic_DNA"/>
</dbReference>
<accession>A0A2S4PYP1</accession>
<dbReference type="PANTHER" id="PTHR33481">
    <property type="entry name" value="REVERSE TRANSCRIPTASE"/>
    <property type="match status" value="1"/>
</dbReference>
<comment type="caution">
    <text evidence="1">The sequence shown here is derived from an EMBL/GenBank/DDBJ whole genome shotgun (WGS) entry which is preliminary data.</text>
</comment>
<sequence>MEDSQDINITQKEDVPTQNSTQMIKAKVGPLPKQITTLDGLIRQEPGFASIRDDVPIRQVARKNRLKGSNNDFGHIRIHIPAHKSKIDLIRSTLLSRHLKIEDIQDPFPIIVCRNITWNLISEPEAFNATSQVPFTTPVTDEITFQVIRSAWPILGKRINNLSDCCIKFGFLPKVFKQADFIILPKSGSRDRTFPTPYRPITLISCLGKELKRLIARRISYCVLKRKIFAQNYCSAIRRRPAVNLTTALVYDIKIAL</sequence>
<evidence type="ECO:0000313" key="1">
    <source>
        <dbReference type="EMBL" id="POS87160.1"/>
    </source>
</evidence>
<reference evidence="1 2" key="1">
    <citation type="submission" date="2017-10" db="EMBL/GenBank/DDBJ databases">
        <title>Development of genomic resources for the powdery mildew, Erysiphe pulchra.</title>
        <authorList>
            <person name="Wadl P.A."/>
            <person name="Mack B.M."/>
            <person name="Moore G."/>
            <person name="Beltz S.B."/>
        </authorList>
    </citation>
    <scope>NUCLEOTIDE SEQUENCE [LARGE SCALE GENOMIC DNA]</scope>
    <source>
        <strain evidence="1">Cflorida</strain>
    </source>
</reference>
<gene>
    <name evidence="1" type="ORF">EPUL_005058</name>
</gene>
<dbReference type="OrthoDB" id="5152453at2759"/>
<organism evidence="1 2">
    <name type="scientific">Erysiphe pulchra</name>
    <dbReference type="NCBI Taxonomy" id="225359"/>
    <lineage>
        <taxon>Eukaryota</taxon>
        <taxon>Fungi</taxon>
        <taxon>Dikarya</taxon>
        <taxon>Ascomycota</taxon>
        <taxon>Pezizomycotina</taxon>
        <taxon>Leotiomycetes</taxon>
        <taxon>Erysiphales</taxon>
        <taxon>Erysiphaceae</taxon>
        <taxon>Erysiphe</taxon>
    </lineage>
</organism>
<dbReference type="STRING" id="225359.A0A2S4PYP1"/>
<name>A0A2S4PYP1_9PEZI</name>
<evidence type="ECO:0000313" key="2">
    <source>
        <dbReference type="Proteomes" id="UP000237438"/>
    </source>
</evidence>
<keyword evidence="2" id="KW-1185">Reference proteome</keyword>
<dbReference type="AlphaFoldDB" id="A0A2S4PYP1"/>
<dbReference type="Proteomes" id="UP000237438">
    <property type="component" value="Unassembled WGS sequence"/>
</dbReference>
<proteinExistence type="predicted"/>
<evidence type="ECO:0008006" key="3">
    <source>
        <dbReference type="Google" id="ProtNLM"/>
    </source>
</evidence>
<dbReference type="PANTHER" id="PTHR33481:SF1">
    <property type="entry name" value="ENDONUCLEASE_EXONUCLEASE_PHOSPHATASE DOMAIN-CONTAINING PROTEIN-RELATED"/>
    <property type="match status" value="1"/>
</dbReference>